<feature type="compositionally biased region" description="Basic residues" evidence="1">
    <location>
        <begin position="96"/>
        <end position="111"/>
    </location>
</feature>
<feature type="region of interest" description="Disordered" evidence="1">
    <location>
        <begin position="1"/>
        <end position="151"/>
    </location>
</feature>
<dbReference type="EMBL" id="KN833758">
    <property type="protein sequence ID" value="KIK20890.1"/>
    <property type="molecule type" value="Genomic_DNA"/>
</dbReference>
<gene>
    <name evidence="3" type="ORF">PISMIDRAFT_571176</name>
</gene>
<feature type="compositionally biased region" description="Polar residues" evidence="1">
    <location>
        <begin position="64"/>
        <end position="86"/>
    </location>
</feature>
<dbReference type="SMART" id="SM00717">
    <property type="entry name" value="SANT"/>
    <property type="match status" value="1"/>
</dbReference>
<evidence type="ECO:0000313" key="4">
    <source>
        <dbReference type="Proteomes" id="UP000054018"/>
    </source>
</evidence>
<feature type="compositionally biased region" description="Polar residues" evidence="1">
    <location>
        <begin position="117"/>
        <end position="144"/>
    </location>
</feature>
<proteinExistence type="predicted"/>
<reference evidence="4" key="2">
    <citation type="submission" date="2015-01" db="EMBL/GenBank/DDBJ databases">
        <title>Evolutionary Origins and Diversification of the Mycorrhizal Mutualists.</title>
        <authorList>
            <consortium name="DOE Joint Genome Institute"/>
            <consortium name="Mycorrhizal Genomics Consortium"/>
            <person name="Kohler A."/>
            <person name="Kuo A."/>
            <person name="Nagy L.G."/>
            <person name="Floudas D."/>
            <person name="Copeland A."/>
            <person name="Barry K.W."/>
            <person name="Cichocki N."/>
            <person name="Veneault-Fourrey C."/>
            <person name="LaButti K."/>
            <person name="Lindquist E.A."/>
            <person name="Lipzen A."/>
            <person name="Lundell T."/>
            <person name="Morin E."/>
            <person name="Murat C."/>
            <person name="Riley R."/>
            <person name="Ohm R."/>
            <person name="Sun H."/>
            <person name="Tunlid A."/>
            <person name="Henrissat B."/>
            <person name="Grigoriev I.V."/>
            <person name="Hibbett D.S."/>
            <person name="Martin F."/>
        </authorList>
    </citation>
    <scope>NUCLEOTIDE SEQUENCE [LARGE SCALE GENOMIC DNA]</scope>
    <source>
        <strain evidence="4">441</strain>
    </source>
</reference>
<organism evidence="3 4">
    <name type="scientific">Pisolithus microcarpus 441</name>
    <dbReference type="NCBI Taxonomy" id="765257"/>
    <lineage>
        <taxon>Eukaryota</taxon>
        <taxon>Fungi</taxon>
        <taxon>Dikarya</taxon>
        <taxon>Basidiomycota</taxon>
        <taxon>Agaricomycotina</taxon>
        <taxon>Agaricomycetes</taxon>
        <taxon>Agaricomycetidae</taxon>
        <taxon>Boletales</taxon>
        <taxon>Sclerodermatineae</taxon>
        <taxon>Pisolithaceae</taxon>
        <taxon>Pisolithus</taxon>
    </lineage>
</organism>
<feature type="compositionally biased region" description="Polar residues" evidence="1">
    <location>
        <begin position="519"/>
        <end position="553"/>
    </location>
</feature>
<dbReference type="AlphaFoldDB" id="A0A0C9Y890"/>
<feature type="region of interest" description="Disordered" evidence="1">
    <location>
        <begin position="239"/>
        <end position="259"/>
    </location>
</feature>
<feature type="compositionally biased region" description="Low complexity" evidence="1">
    <location>
        <begin position="239"/>
        <end position="251"/>
    </location>
</feature>
<accession>A0A0C9Y890</accession>
<feature type="compositionally biased region" description="Low complexity" evidence="1">
    <location>
        <begin position="317"/>
        <end position="338"/>
    </location>
</feature>
<dbReference type="HOGENOM" id="CLU_436176_0_0_1"/>
<feature type="region of interest" description="Disordered" evidence="1">
    <location>
        <begin position="317"/>
        <end position="363"/>
    </location>
</feature>
<dbReference type="CDD" id="cd00167">
    <property type="entry name" value="SANT"/>
    <property type="match status" value="1"/>
</dbReference>
<dbReference type="OrthoDB" id="2348945at2759"/>
<sequence>MDNPQQYQPLSHALNPPIVPAPYEEEEEEEEEGEDEVAVENQLGRDDEDGDGVAGPSNAPHRSLNPTASSKPRDAPSSSNRLQSNGRPAPDDTERKRRPGRPRGSKNRRPRAPGTDASATQPVGSRASPPTSANAGFHQYQTPATPGEIHPHNQQYYEFQWRVLNLCAEFYGAAEELVKATPPLVIAQCYQMGSTVKVDPLTMLSEAKKICDALLASPVRLTTHPPPLPLTFIPSYTLPSTPSSQQSIPPSNGKTTPVTQSAATMITNPQTFAVPMSHPQQPSQQFVPSMYNSPAYPTVPYYGYGAYGGYYPSVPQAGPSAGGSTPPTSSNAVNNNSAGNQGAWSDEETEKLKKLAEEHRNSSGDITWDALCEKWGNSRTRHQILIKATSLGLKESSSRGTKRRRDTDSHAGSDRQPPPPPTPSAPSSSTNQAVAPVASSMSVPPPQQTTQSAQATVSPASSTPGPSTHPSPAIRHAPPQQQQIQQTTTSHRSPPQQSQPPTTPRFTYPMPTVAAATSPVISPSTIQRPDAQSATNPYYRRSNPSAQPSGSKQPPQPHGRGGVAGAPQYMYQHSGRREP</sequence>
<dbReference type="STRING" id="765257.A0A0C9Y890"/>
<evidence type="ECO:0000256" key="1">
    <source>
        <dbReference type="SAM" id="MobiDB-lite"/>
    </source>
</evidence>
<reference evidence="3 4" key="1">
    <citation type="submission" date="2014-04" db="EMBL/GenBank/DDBJ databases">
        <authorList>
            <consortium name="DOE Joint Genome Institute"/>
            <person name="Kuo A."/>
            <person name="Kohler A."/>
            <person name="Costa M.D."/>
            <person name="Nagy L.G."/>
            <person name="Floudas D."/>
            <person name="Copeland A."/>
            <person name="Barry K.W."/>
            <person name="Cichocki N."/>
            <person name="Veneault-Fourrey C."/>
            <person name="LaButti K."/>
            <person name="Lindquist E.A."/>
            <person name="Lipzen A."/>
            <person name="Lundell T."/>
            <person name="Morin E."/>
            <person name="Murat C."/>
            <person name="Sun H."/>
            <person name="Tunlid A."/>
            <person name="Henrissat B."/>
            <person name="Grigoriev I.V."/>
            <person name="Hibbett D.S."/>
            <person name="Martin F."/>
            <person name="Nordberg H.P."/>
            <person name="Cantor M.N."/>
            <person name="Hua S.X."/>
        </authorList>
    </citation>
    <scope>NUCLEOTIDE SEQUENCE [LARGE SCALE GENOMIC DNA]</scope>
    <source>
        <strain evidence="3 4">441</strain>
    </source>
</reference>
<dbReference type="InterPro" id="IPR001005">
    <property type="entry name" value="SANT/Myb"/>
</dbReference>
<feature type="compositionally biased region" description="Low complexity" evidence="1">
    <location>
        <begin position="425"/>
        <end position="473"/>
    </location>
</feature>
<feature type="compositionally biased region" description="Low complexity" evidence="1">
    <location>
        <begin position="480"/>
        <end position="496"/>
    </location>
</feature>
<protein>
    <recommendedName>
        <fullName evidence="2">Myb-like domain-containing protein</fullName>
    </recommendedName>
</protein>
<dbReference type="Proteomes" id="UP000054018">
    <property type="component" value="Unassembled WGS sequence"/>
</dbReference>
<evidence type="ECO:0000259" key="2">
    <source>
        <dbReference type="SMART" id="SM00717"/>
    </source>
</evidence>
<keyword evidence="4" id="KW-1185">Reference proteome</keyword>
<feature type="domain" description="Myb-like" evidence="2">
    <location>
        <begin position="340"/>
        <end position="394"/>
    </location>
</feature>
<evidence type="ECO:0000313" key="3">
    <source>
        <dbReference type="EMBL" id="KIK20890.1"/>
    </source>
</evidence>
<feature type="compositionally biased region" description="Basic and acidic residues" evidence="1">
    <location>
        <begin position="350"/>
        <end position="362"/>
    </location>
</feature>
<name>A0A0C9Y890_9AGAM</name>
<feature type="compositionally biased region" description="Acidic residues" evidence="1">
    <location>
        <begin position="23"/>
        <end position="38"/>
    </location>
</feature>
<feature type="region of interest" description="Disordered" evidence="1">
    <location>
        <begin position="391"/>
        <end position="579"/>
    </location>
</feature>